<sequence length="278" mass="28652">MECPRLLQNSQFPVDIAACAPCTMVDGSLSSGSNATRYVVSSSYDMTIIAGVFNAPSAKGYLLKSIEGKNAGRSAVSLSRSASNSNSSVRYGVWPMVRGETPSPSSSGAGSRAGAYSSLVKFGGKRGTDCCGSITFYCDMSVSAVWTFAARGRGSFISGGTGSSATRGCGSSRGGQLVASGFKIVRPRSVGPHRIRSSSIQVKRKSCPGVATGVNCGGATIGGSRSTTGGSGVGISCSHECEEAAKHEMLWYSWLKWRIEGGAETHGPTVRQKDPGTG</sequence>
<keyword evidence="2" id="KW-1185">Reference proteome</keyword>
<dbReference type="GeneID" id="25914474"/>
<dbReference type="Proteomes" id="UP000054560">
    <property type="component" value="Unassembled WGS sequence"/>
</dbReference>
<dbReference type="AlphaFoldDB" id="A0A0L0F9R5"/>
<dbReference type="EMBL" id="KQ245573">
    <property type="protein sequence ID" value="KNC73472.1"/>
    <property type="molecule type" value="Genomic_DNA"/>
</dbReference>
<evidence type="ECO:0000313" key="1">
    <source>
        <dbReference type="EMBL" id="KNC73472.1"/>
    </source>
</evidence>
<gene>
    <name evidence="1" type="ORF">SARC_13970</name>
</gene>
<protein>
    <submittedName>
        <fullName evidence="1">Uncharacterized protein</fullName>
    </submittedName>
</protein>
<reference evidence="1 2" key="1">
    <citation type="submission" date="2011-02" db="EMBL/GenBank/DDBJ databases">
        <title>The Genome Sequence of Sphaeroforma arctica JP610.</title>
        <authorList>
            <consortium name="The Broad Institute Genome Sequencing Platform"/>
            <person name="Russ C."/>
            <person name="Cuomo C."/>
            <person name="Young S.K."/>
            <person name="Zeng Q."/>
            <person name="Gargeya S."/>
            <person name="Alvarado L."/>
            <person name="Berlin A."/>
            <person name="Chapman S.B."/>
            <person name="Chen Z."/>
            <person name="Freedman E."/>
            <person name="Gellesch M."/>
            <person name="Goldberg J."/>
            <person name="Griggs A."/>
            <person name="Gujja S."/>
            <person name="Heilman E."/>
            <person name="Heiman D."/>
            <person name="Howarth C."/>
            <person name="Mehta T."/>
            <person name="Neiman D."/>
            <person name="Pearson M."/>
            <person name="Roberts A."/>
            <person name="Saif S."/>
            <person name="Shea T."/>
            <person name="Shenoy N."/>
            <person name="Sisk P."/>
            <person name="Stolte C."/>
            <person name="Sykes S."/>
            <person name="White J."/>
            <person name="Yandava C."/>
            <person name="Burger G."/>
            <person name="Gray M.W."/>
            <person name="Holland P.W.H."/>
            <person name="King N."/>
            <person name="Lang F.B.F."/>
            <person name="Roger A.J."/>
            <person name="Ruiz-Trillo I."/>
            <person name="Haas B."/>
            <person name="Nusbaum C."/>
            <person name="Birren B."/>
        </authorList>
    </citation>
    <scope>NUCLEOTIDE SEQUENCE [LARGE SCALE GENOMIC DNA]</scope>
    <source>
        <strain evidence="1 2">JP610</strain>
    </source>
</reference>
<dbReference type="RefSeq" id="XP_014147374.1">
    <property type="nucleotide sequence ID" value="XM_014291899.1"/>
</dbReference>
<name>A0A0L0F9R5_9EUKA</name>
<organism evidence="1 2">
    <name type="scientific">Sphaeroforma arctica JP610</name>
    <dbReference type="NCBI Taxonomy" id="667725"/>
    <lineage>
        <taxon>Eukaryota</taxon>
        <taxon>Ichthyosporea</taxon>
        <taxon>Ichthyophonida</taxon>
        <taxon>Sphaeroforma</taxon>
    </lineage>
</organism>
<proteinExistence type="predicted"/>
<accession>A0A0L0F9R5</accession>
<evidence type="ECO:0000313" key="2">
    <source>
        <dbReference type="Proteomes" id="UP000054560"/>
    </source>
</evidence>